<comment type="subcellular location">
    <subcellularLocation>
        <location evidence="2">Cytoplasm</location>
    </subcellularLocation>
</comment>
<comment type="similarity">
    <text evidence="3">Belongs to the low molecular weight phosphotyrosine protein phosphatase family.</text>
</comment>
<accession>A0AAN6PG37</accession>
<dbReference type="GO" id="GO:0006950">
    <property type="term" value="P:response to stress"/>
    <property type="evidence" value="ECO:0007669"/>
    <property type="project" value="UniProtKB-ARBA"/>
</dbReference>
<evidence type="ECO:0000256" key="14">
    <source>
        <dbReference type="ARBA" id="ARBA00051722"/>
    </source>
</evidence>
<evidence type="ECO:0000259" key="17">
    <source>
        <dbReference type="PROSITE" id="PS50011"/>
    </source>
</evidence>
<organism evidence="18 19">
    <name type="scientific">Parachaetomium inaequale</name>
    <dbReference type="NCBI Taxonomy" id="2588326"/>
    <lineage>
        <taxon>Eukaryota</taxon>
        <taxon>Fungi</taxon>
        <taxon>Dikarya</taxon>
        <taxon>Ascomycota</taxon>
        <taxon>Pezizomycotina</taxon>
        <taxon>Sordariomycetes</taxon>
        <taxon>Sordariomycetidae</taxon>
        <taxon>Sordariales</taxon>
        <taxon>Chaetomiaceae</taxon>
        <taxon>Parachaetomium</taxon>
    </lineage>
</organism>
<evidence type="ECO:0000256" key="15">
    <source>
        <dbReference type="PIRSR" id="PIRSR617867-1"/>
    </source>
</evidence>
<evidence type="ECO:0000256" key="16">
    <source>
        <dbReference type="SAM" id="MobiDB-lite"/>
    </source>
</evidence>
<dbReference type="InterPro" id="IPR000719">
    <property type="entry name" value="Prot_kinase_dom"/>
</dbReference>
<dbReference type="Gene3D" id="1.10.510.10">
    <property type="entry name" value="Transferase(Phosphotransferase) domain 1"/>
    <property type="match status" value="1"/>
</dbReference>
<evidence type="ECO:0000256" key="3">
    <source>
        <dbReference type="ARBA" id="ARBA00011063"/>
    </source>
</evidence>
<dbReference type="SUPFAM" id="SSF56112">
    <property type="entry name" value="Protein kinase-like (PK-like)"/>
    <property type="match status" value="1"/>
</dbReference>
<dbReference type="EMBL" id="MU854380">
    <property type="protein sequence ID" value="KAK4040286.1"/>
    <property type="molecule type" value="Genomic_DNA"/>
</dbReference>
<dbReference type="InterPro" id="IPR023485">
    <property type="entry name" value="Ptyr_pPase"/>
</dbReference>
<comment type="caution">
    <text evidence="18">The sequence shown here is derived from an EMBL/GenBank/DDBJ whole genome shotgun (WGS) entry which is preliminary data.</text>
</comment>
<dbReference type="GO" id="GO:0004707">
    <property type="term" value="F:MAP kinase activity"/>
    <property type="evidence" value="ECO:0007669"/>
    <property type="project" value="UniProtKB-EC"/>
</dbReference>
<dbReference type="SMART" id="SM00226">
    <property type="entry name" value="LMWPc"/>
    <property type="match status" value="1"/>
</dbReference>
<dbReference type="Pfam" id="PF00069">
    <property type="entry name" value="Pkinase"/>
    <property type="match status" value="1"/>
</dbReference>
<evidence type="ECO:0000256" key="8">
    <source>
        <dbReference type="ARBA" id="ARBA00022777"/>
    </source>
</evidence>
<reference evidence="19" key="1">
    <citation type="journal article" date="2023" name="Mol. Phylogenet. Evol.">
        <title>Genome-scale phylogeny and comparative genomics of the fungal order Sordariales.</title>
        <authorList>
            <person name="Hensen N."/>
            <person name="Bonometti L."/>
            <person name="Westerberg I."/>
            <person name="Brannstrom I.O."/>
            <person name="Guillou S."/>
            <person name="Cros-Aarteil S."/>
            <person name="Calhoun S."/>
            <person name="Haridas S."/>
            <person name="Kuo A."/>
            <person name="Mondo S."/>
            <person name="Pangilinan J."/>
            <person name="Riley R."/>
            <person name="LaButti K."/>
            <person name="Andreopoulos B."/>
            <person name="Lipzen A."/>
            <person name="Chen C."/>
            <person name="Yan M."/>
            <person name="Daum C."/>
            <person name="Ng V."/>
            <person name="Clum A."/>
            <person name="Steindorff A."/>
            <person name="Ohm R.A."/>
            <person name="Martin F."/>
            <person name="Silar P."/>
            <person name="Natvig D.O."/>
            <person name="Lalanne C."/>
            <person name="Gautier V."/>
            <person name="Ament-Velasquez S.L."/>
            <person name="Kruys A."/>
            <person name="Hutchinson M.I."/>
            <person name="Powell A.J."/>
            <person name="Barry K."/>
            <person name="Miller A.N."/>
            <person name="Grigoriev I.V."/>
            <person name="Debuchy R."/>
            <person name="Gladieux P."/>
            <person name="Hiltunen Thoren M."/>
            <person name="Johannesson H."/>
        </authorList>
    </citation>
    <scope>NUCLEOTIDE SEQUENCE [LARGE SCALE GENOMIC DNA]</scope>
    <source>
        <strain evidence="19">CBS 284.82</strain>
    </source>
</reference>
<feature type="active site" description="Proton donor" evidence="15">
    <location>
        <position position="131"/>
    </location>
</feature>
<dbReference type="CDD" id="cd07857">
    <property type="entry name" value="STKc_MPK1"/>
    <property type="match status" value="1"/>
</dbReference>
<keyword evidence="11" id="KW-0904">Protein phosphatase</keyword>
<keyword evidence="6" id="KW-0808">Transferase</keyword>
<comment type="catalytic activity">
    <reaction evidence="14">
        <text>O-phospho-L-tyrosyl-[protein] + H2O = L-tyrosyl-[protein] + phosphate</text>
        <dbReference type="Rhea" id="RHEA:10684"/>
        <dbReference type="Rhea" id="RHEA-COMP:10136"/>
        <dbReference type="Rhea" id="RHEA-COMP:20101"/>
        <dbReference type="ChEBI" id="CHEBI:15377"/>
        <dbReference type="ChEBI" id="CHEBI:43474"/>
        <dbReference type="ChEBI" id="CHEBI:46858"/>
        <dbReference type="ChEBI" id="CHEBI:61978"/>
        <dbReference type="EC" id="3.1.3.48"/>
    </reaction>
</comment>
<comment type="catalytic activity">
    <reaction evidence="12">
        <text>L-threonyl-[protein] + ATP = O-phospho-L-threonyl-[protein] + ADP + H(+)</text>
        <dbReference type="Rhea" id="RHEA:46608"/>
        <dbReference type="Rhea" id="RHEA-COMP:11060"/>
        <dbReference type="Rhea" id="RHEA-COMP:11605"/>
        <dbReference type="ChEBI" id="CHEBI:15378"/>
        <dbReference type="ChEBI" id="CHEBI:30013"/>
        <dbReference type="ChEBI" id="CHEBI:30616"/>
        <dbReference type="ChEBI" id="CHEBI:61977"/>
        <dbReference type="ChEBI" id="CHEBI:456216"/>
        <dbReference type="EC" id="2.7.11.24"/>
    </reaction>
    <physiologicalReaction direction="left-to-right" evidence="12">
        <dbReference type="Rhea" id="RHEA:46609"/>
    </physiologicalReaction>
</comment>
<protein>
    <submittedName>
        <fullName evidence="18">Cmgc mapk erk1 protein kinase</fullName>
    </submittedName>
</protein>
<dbReference type="CDD" id="cd16343">
    <property type="entry name" value="LMWPTP"/>
    <property type="match status" value="1"/>
</dbReference>
<evidence type="ECO:0000313" key="19">
    <source>
        <dbReference type="Proteomes" id="UP001303115"/>
    </source>
</evidence>
<feature type="region of interest" description="Disordered" evidence="16">
    <location>
        <begin position="492"/>
        <end position="541"/>
    </location>
</feature>
<keyword evidence="7" id="KW-0547">Nucleotide-binding</keyword>
<dbReference type="Gene3D" id="3.40.50.2300">
    <property type="match status" value="1"/>
</dbReference>
<dbReference type="FunFam" id="1.10.510.10:FF:000013">
    <property type="entry name" value="Mitogen-activated protein kinase"/>
    <property type="match status" value="1"/>
</dbReference>
<dbReference type="InterPro" id="IPR011009">
    <property type="entry name" value="Kinase-like_dom_sf"/>
</dbReference>
<dbReference type="PROSITE" id="PS01351">
    <property type="entry name" value="MAPK"/>
    <property type="match status" value="1"/>
</dbReference>
<evidence type="ECO:0000313" key="18">
    <source>
        <dbReference type="EMBL" id="KAK4040286.1"/>
    </source>
</evidence>
<dbReference type="GO" id="GO:0005737">
    <property type="term" value="C:cytoplasm"/>
    <property type="evidence" value="ECO:0007669"/>
    <property type="project" value="UniProtKB-SubCell"/>
</dbReference>
<keyword evidence="4" id="KW-0963">Cytoplasm</keyword>
<dbReference type="GO" id="GO:0003993">
    <property type="term" value="F:acid phosphatase activity"/>
    <property type="evidence" value="ECO:0007669"/>
    <property type="project" value="UniProtKB-EC"/>
</dbReference>
<dbReference type="SUPFAM" id="SSF52788">
    <property type="entry name" value="Phosphotyrosine protein phosphatases I"/>
    <property type="match status" value="1"/>
</dbReference>
<dbReference type="PANTHER" id="PTHR24055">
    <property type="entry name" value="MITOGEN-ACTIVATED PROTEIN KINASE"/>
    <property type="match status" value="1"/>
</dbReference>
<evidence type="ECO:0000256" key="9">
    <source>
        <dbReference type="ARBA" id="ARBA00022801"/>
    </source>
</evidence>
<comment type="catalytic activity">
    <reaction evidence="1">
        <text>a phosphate monoester + H2O = an alcohol + phosphate</text>
        <dbReference type="Rhea" id="RHEA:15017"/>
        <dbReference type="ChEBI" id="CHEBI:15377"/>
        <dbReference type="ChEBI" id="CHEBI:30879"/>
        <dbReference type="ChEBI" id="CHEBI:43474"/>
        <dbReference type="ChEBI" id="CHEBI:67140"/>
        <dbReference type="EC" id="3.1.3.2"/>
    </reaction>
</comment>
<feature type="active site" evidence="15">
    <location>
        <position position="17"/>
    </location>
</feature>
<feature type="compositionally biased region" description="Basic and acidic residues" evidence="16">
    <location>
        <begin position="516"/>
        <end position="525"/>
    </location>
</feature>
<keyword evidence="10" id="KW-0067">ATP-binding</keyword>
<evidence type="ECO:0000256" key="4">
    <source>
        <dbReference type="ARBA" id="ARBA00022490"/>
    </source>
</evidence>
<evidence type="ECO:0000256" key="6">
    <source>
        <dbReference type="ARBA" id="ARBA00022679"/>
    </source>
</evidence>
<dbReference type="InterPro" id="IPR017867">
    <property type="entry name" value="Tyr_phospatase_low_mol_wt"/>
</dbReference>
<dbReference type="FunFam" id="3.40.50.2300:FF:000105">
    <property type="entry name" value="Low molecular weight phosphotyrosine protein"/>
    <property type="match status" value="1"/>
</dbReference>
<evidence type="ECO:0000256" key="11">
    <source>
        <dbReference type="ARBA" id="ARBA00022912"/>
    </source>
</evidence>
<feature type="domain" description="Protein kinase" evidence="17">
    <location>
        <begin position="129"/>
        <end position="443"/>
    </location>
</feature>
<dbReference type="Pfam" id="PF01451">
    <property type="entry name" value="LMWPc"/>
    <property type="match status" value="1"/>
</dbReference>
<dbReference type="PRINTS" id="PR00719">
    <property type="entry name" value="LMWPTPASE"/>
</dbReference>
<dbReference type="GO" id="GO:0005524">
    <property type="term" value="F:ATP binding"/>
    <property type="evidence" value="ECO:0007669"/>
    <property type="project" value="UniProtKB-KW"/>
</dbReference>
<feature type="active site" description="Nucleophile" evidence="15">
    <location>
        <position position="11"/>
    </location>
</feature>
<dbReference type="PROSITE" id="PS00108">
    <property type="entry name" value="PROTEIN_KINASE_ST"/>
    <property type="match status" value="1"/>
</dbReference>
<dbReference type="InterPro" id="IPR008271">
    <property type="entry name" value="Ser/Thr_kinase_AS"/>
</dbReference>
<keyword evidence="8 18" id="KW-0418">Kinase</keyword>
<comment type="catalytic activity">
    <reaction evidence="13">
        <text>L-seryl-[protein] + ATP = O-phospho-L-seryl-[protein] + ADP + H(+)</text>
        <dbReference type="Rhea" id="RHEA:17989"/>
        <dbReference type="Rhea" id="RHEA-COMP:9863"/>
        <dbReference type="Rhea" id="RHEA-COMP:11604"/>
        <dbReference type="ChEBI" id="CHEBI:15378"/>
        <dbReference type="ChEBI" id="CHEBI:29999"/>
        <dbReference type="ChEBI" id="CHEBI:30616"/>
        <dbReference type="ChEBI" id="CHEBI:83421"/>
        <dbReference type="ChEBI" id="CHEBI:456216"/>
        <dbReference type="EC" id="2.7.11.24"/>
    </reaction>
    <physiologicalReaction direction="left-to-right" evidence="13">
        <dbReference type="Rhea" id="RHEA:17990"/>
    </physiologicalReaction>
</comment>
<dbReference type="AlphaFoldDB" id="A0AAN6PG37"/>
<dbReference type="Proteomes" id="UP001303115">
    <property type="component" value="Unassembled WGS sequence"/>
</dbReference>
<keyword evidence="19" id="KW-1185">Reference proteome</keyword>
<dbReference type="PROSITE" id="PS50011">
    <property type="entry name" value="PROTEIN_KINASE_DOM"/>
    <property type="match status" value="1"/>
</dbReference>
<evidence type="ECO:0000256" key="10">
    <source>
        <dbReference type="ARBA" id="ARBA00022840"/>
    </source>
</evidence>
<proteinExistence type="inferred from homology"/>
<keyword evidence="9" id="KW-0378">Hydrolase</keyword>
<evidence type="ECO:0000256" key="13">
    <source>
        <dbReference type="ARBA" id="ARBA00048130"/>
    </source>
</evidence>
<dbReference type="SMART" id="SM00220">
    <property type="entry name" value="S_TKc"/>
    <property type="match status" value="1"/>
</dbReference>
<gene>
    <name evidence="18" type="ORF">C8A01DRAFT_46353</name>
</gene>
<dbReference type="InterPro" id="IPR050117">
    <property type="entry name" value="MAPK"/>
</dbReference>
<dbReference type="GO" id="GO:0004725">
    <property type="term" value="F:protein tyrosine phosphatase activity"/>
    <property type="evidence" value="ECO:0007669"/>
    <property type="project" value="UniProtKB-EC"/>
</dbReference>
<name>A0AAN6PG37_9PEZI</name>
<evidence type="ECO:0000256" key="1">
    <source>
        <dbReference type="ARBA" id="ARBA00000032"/>
    </source>
</evidence>
<evidence type="ECO:0000256" key="2">
    <source>
        <dbReference type="ARBA" id="ARBA00004496"/>
    </source>
</evidence>
<dbReference type="Gene3D" id="3.30.200.20">
    <property type="entry name" value="Phosphorylase Kinase, domain 1"/>
    <property type="match status" value="1"/>
</dbReference>
<keyword evidence="5" id="KW-0723">Serine/threonine-protein kinase</keyword>
<evidence type="ECO:0000256" key="12">
    <source>
        <dbReference type="ARBA" id="ARBA00047919"/>
    </source>
</evidence>
<evidence type="ECO:0000256" key="7">
    <source>
        <dbReference type="ARBA" id="ARBA00022741"/>
    </source>
</evidence>
<dbReference type="InterPro" id="IPR036196">
    <property type="entry name" value="Ptyr_pPase_sf"/>
</dbReference>
<sequence>MSDQLSVLFVCLGNICRSTMAEGVFQSLARKEPYGELVGRIDSCGTGGYHIGEGPDDRTMSTLEDHGITDYVHHARKVDASDFDKFDYIFAMDRGNLEDLQRIQQRKPNGKAKLMLFGEYSGTGKAEVISDPYYGGRQGFAKAYEQATRFSINFLKEVFPDVEPPQLAAVNNQTNEGVAIKKVTNVFSKKILAKRALREIKLLQHFRGHRNITCLYDMDIPRPDNFNETYLYEELMECDLAAIIRSGQPLTDAHFQSFIYQILCGLKYIHSANVLHRDLKPGNLLVNADCELKICDFGLARGFSIDPEENAGYMTEYVATRWYRAPEIMLSFQNYTKAIDVWSVGCILAELLGGRPFFKGRDYVDQLNQILHILGTPNEETLSRIGSPRAQEYVRNLPYMGKKSFPSLFPNANPEALDLLDRMLAFDPTRRISVEEALEHPYLAIWHDASDEPDCPATFNFDFEIVDDVAEMRKMILDEVFRFRQLVRTVAGAGDQQPGQPAPMAQVPMPVGDASYHWKAEDPRPQEYGSMQGLEADLGGR</sequence>
<dbReference type="InterPro" id="IPR003527">
    <property type="entry name" value="MAP_kinase_CS"/>
</dbReference>
<evidence type="ECO:0000256" key="5">
    <source>
        <dbReference type="ARBA" id="ARBA00022527"/>
    </source>
</evidence>